<comment type="caution">
    <text evidence="4">The sequence shown here is derived from an EMBL/GenBank/DDBJ whole genome shotgun (WGS) entry which is preliminary data.</text>
</comment>
<name>A0A8S9QSE1_BRACR</name>
<reference evidence="4" key="1">
    <citation type="submission" date="2019-12" db="EMBL/GenBank/DDBJ databases">
        <title>Genome sequencing and annotation of Brassica cretica.</title>
        <authorList>
            <person name="Studholme D.J."/>
            <person name="Sarris P."/>
        </authorList>
    </citation>
    <scope>NUCLEOTIDE SEQUENCE</scope>
    <source>
        <strain evidence="4">PFS-109/04</strain>
        <tissue evidence="4">Leaf</tissue>
    </source>
</reference>
<dbReference type="GO" id="GO:0003676">
    <property type="term" value="F:nucleic acid binding"/>
    <property type="evidence" value="ECO:0007669"/>
    <property type="project" value="InterPro"/>
</dbReference>
<dbReference type="EMBL" id="QGKX02000996">
    <property type="protein sequence ID" value="KAF3555754.1"/>
    <property type="molecule type" value="Genomic_DNA"/>
</dbReference>
<evidence type="ECO:0000256" key="1">
    <source>
        <dbReference type="PROSITE-ProRule" id="PRU00047"/>
    </source>
</evidence>
<feature type="compositionally biased region" description="Low complexity" evidence="2">
    <location>
        <begin position="117"/>
        <end position="132"/>
    </location>
</feature>
<protein>
    <recommendedName>
        <fullName evidence="3">CCHC-type domain-containing protein</fullName>
    </recommendedName>
</protein>
<gene>
    <name evidence="4" type="ORF">F2Q69_00013970</name>
</gene>
<dbReference type="Proteomes" id="UP000712600">
    <property type="component" value="Unassembled WGS sequence"/>
</dbReference>
<keyword evidence="1" id="KW-0479">Metal-binding</keyword>
<feature type="region of interest" description="Disordered" evidence="2">
    <location>
        <begin position="88"/>
        <end position="135"/>
    </location>
</feature>
<keyword evidence="1" id="KW-0862">Zinc</keyword>
<dbReference type="GO" id="GO:0008270">
    <property type="term" value="F:zinc ion binding"/>
    <property type="evidence" value="ECO:0007669"/>
    <property type="project" value="UniProtKB-KW"/>
</dbReference>
<accession>A0A8S9QSE1</accession>
<sequence>MKLTCTSCGRKGHIVSNCFRTLGYLECWGVRPRGWLPSTAGCGSSSTNHRSATDPARMNAVSFPPQPQHSANALTSSDRIGLTETPLILEESTPPIDSVLTPLPTQELAPSPTTPIESSPDPDSTSATDTEPVMSNSQPAVLVDIDTPLAVAETSTSTSVSLPQIETTTTPVVLDLPPEAATPTQEYGRGLRTRVYQESFRIMFFNLYHRQRQRGKDIQIQSVQACSLSSSARLRFIEAQDLVHGKKNNLLKLDEIEKADRTHLDYLFRVIMSTCFIRPLNI</sequence>
<proteinExistence type="predicted"/>
<organism evidence="4 5">
    <name type="scientific">Brassica cretica</name>
    <name type="common">Mustard</name>
    <dbReference type="NCBI Taxonomy" id="69181"/>
    <lineage>
        <taxon>Eukaryota</taxon>
        <taxon>Viridiplantae</taxon>
        <taxon>Streptophyta</taxon>
        <taxon>Embryophyta</taxon>
        <taxon>Tracheophyta</taxon>
        <taxon>Spermatophyta</taxon>
        <taxon>Magnoliopsida</taxon>
        <taxon>eudicotyledons</taxon>
        <taxon>Gunneridae</taxon>
        <taxon>Pentapetalae</taxon>
        <taxon>rosids</taxon>
        <taxon>malvids</taxon>
        <taxon>Brassicales</taxon>
        <taxon>Brassicaceae</taxon>
        <taxon>Brassiceae</taxon>
        <taxon>Brassica</taxon>
    </lineage>
</organism>
<evidence type="ECO:0000256" key="2">
    <source>
        <dbReference type="SAM" id="MobiDB-lite"/>
    </source>
</evidence>
<feature type="domain" description="CCHC-type" evidence="3">
    <location>
        <begin position="5"/>
        <end position="18"/>
    </location>
</feature>
<keyword evidence="1" id="KW-0863">Zinc-finger</keyword>
<evidence type="ECO:0000259" key="3">
    <source>
        <dbReference type="PROSITE" id="PS50158"/>
    </source>
</evidence>
<dbReference type="PROSITE" id="PS50158">
    <property type="entry name" value="ZF_CCHC"/>
    <property type="match status" value="1"/>
</dbReference>
<dbReference type="AlphaFoldDB" id="A0A8S9QSE1"/>
<evidence type="ECO:0000313" key="5">
    <source>
        <dbReference type="Proteomes" id="UP000712600"/>
    </source>
</evidence>
<evidence type="ECO:0000313" key="4">
    <source>
        <dbReference type="EMBL" id="KAF3555754.1"/>
    </source>
</evidence>
<dbReference type="InterPro" id="IPR001878">
    <property type="entry name" value="Znf_CCHC"/>
</dbReference>